<feature type="compositionally biased region" description="Acidic residues" evidence="1">
    <location>
        <begin position="431"/>
        <end position="440"/>
    </location>
</feature>
<organism evidence="3 4">
    <name type="scientific">Mycena chlorophos</name>
    <name type="common">Agaric fungus</name>
    <name type="synonym">Agaricus chlorophos</name>
    <dbReference type="NCBI Taxonomy" id="658473"/>
    <lineage>
        <taxon>Eukaryota</taxon>
        <taxon>Fungi</taxon>
        <taxon>Dikarya</taxon>
        <taxon>Basidiomycota</taxon>
        <taxon>Agaricomycotina</taxon>
        <taxon>Agaricomycetes</taxon>
        <taxon>Agaricomycetidae</taxon>
        <taxon>Agaricales</taxon>
        <taxon>Marasmiineae</taxon>
        <taxon>Mycenaceae</taxon>
        <taxon>Mycena</taxon>
    </lineage>
</organism>
<dbReference type="AlphaFoldDB" id="A0A8H6TIW5"/>
<evidence type="ECO:0000313" key="3">
    <source>
        <dbReference type="EMBL" id="KAF7318390.1"/>
    </source>
</evidence>
<proteinExistence type="predicted"/>
<reference evidence="3" key="1">
    <citation type="submission" date="2020-05" db="EMBL/GenBank/DDBJ databases">
        <title>Mycena genomes resolve the evolution of fungal bioluminescence.</title>
        <authorList>
            <person name="Tsai I.J."/>
        </authorList>
    </citation>
    <scope>NUCLEOTIDE SEQUENCE</scope>
    <source>
        <strain evidence="3">110903Hualien_Pintung</strain>
    </source>
</reference>
<evidence type="ECO:0000313" key="4">
    <source>
        <dbReference type="Proteomes" id="UP000613580"/>
    </source>
</evidence>
<protein>
    <submittedName>
        <fullName evidence="3">ATP-dependent DNA helicase</fullName>
    </submittedName>
</protein>
<keyword evidence="3" id="KW-0347">Helicase</keyword>
<evidence type="ECO:0000256" key="1">
    <source>
        <dbReference type="SAM" id="MobiDB-lite"/>
    </source>
</evidence>
<feature type="compositionally biased region" description="Acidic residues" evidence="1">
    <location>
        <begin position="396"/>
        <end position="413"/>
    </location>
</feature>
<feature type="region of interest" description="Disordered" evidence="1">
    <location>
        <begin position="981"/>
        <end position="1023"/>
    </location>
</feature>
<keyword evidence="3" id="KW-0547">Nucleotide-binding</keyword>
<dbReference type="OrthoDB" id="3257061at2759"/>
<feature type="region of interest" description="Disordered" evidence="1">
    <location>
        <begin position="879"/>
        <end position="898"/>
    </location>
</feature>
<sequence length="1023" mass="113846">MDSAPPSQILSGYEGPTQLAGAEATRDLTVWNALRKCTVKDILGFLQPLVSVPKNAKRRRDDLLSFVAALQPAHRASVLAAAAANVTRKRRAIVQDDGNPRPSKRARLAVTVETSAVEEVESSAVHDGDVQALIDGPFLDTVTSDVVDRCISNFIDRTGNRALKKGVCLVCARRLFLYELATCSPDDIPAKHLLVPTHPHPAHQLHDGALLYRPALRGPPPHYVCGQCLDRLRCSERPPLALANNMWVGEVPFCLAILTLPERLLVALYFPAAYVVKLFPKKGGGKKWDKASVNSGMRGNVSTYRMNTNDVADMVAGNLMPRPVGILSSIIAVTFVGAKKMPLLLLPDIFEVVISTDRLNELPEGGVPPQISLNARYSEDESILDKEHAGYVPVDLGDDEGVEEGEELPEIADGEERAVPEVPRGQRGETAGDDGDDTDSEYDASVFPLQAHGAVDVGGDSLSQEELFMNAAQNLLRGEAAPGRRADYGVRPGSSFINEYPRMHNKARTTGGPENANHLLGAFPTLYPYALGGVEVDRVDGVSYDAHVKWALQYADGRFRRDLYFVFQVFGVRQKRDAASSSSMQIKRSTFLANQSAFHRLKAADFVLAGQEEANKLPISNPAIRSLRKQLTAHEFSAPEVISYLMGWGDRFISHVYVKIYWDQITAQLRKAFPYLAPTEFTFGVDSTMRAPADQVQEDSLCRLTRDDEGVFVLKDQLREYQDRGVELESMSFYDYFSKTYDGKRLPNPSSSQENAEDGNEEGESAPRRGGRPPSQRVPYREGSRRTRCRVVRNSKQEVNLHFIGRWFPRDDDASREYYCAQMLLLLHPWRELHEIPGNHRTFDAAFREFLESATREHHRILENIKYFYECSDRATQRRDEEAAAETAREPLPPSTTTAQEAISMVPLREPTEDDIERARDERHAARDRLYGEAAIDVALDCRIFDDTYTRVAAQPIAAQATVEDTVKFQEWAQIIASYVRSSDAGDPSEKADGANMEVDGAVETETGQRRSGRFAPPIEKPR</sequence>
<gene>
    <name evidence="3" type="ORF">HMN09_00348200</name>
</gene>
<feature type="region of interest" description="Disordered" evidence="1">
    <location>
        <begin position="744"/>
        <end position="788"/>
    </location>
</feature>
<dbReference type="GO" id="GO:0004386">
    <property type="term" value="F:helicase activity"/>
    <property type="evidence" value="ECO:0007669"/>
    <property type="project" value="UniProtKB-KW"/>
</dbReference>
<evidence type="ECO:0000259" key="2">
    <source>
        <dbReference type="Pfam" id="PF20209"/>
    </source>
</evidence>
<dbReference type="InterPro" id="IPR046700">
    <property type="entry name" value="DUF6570"/>
</dbReference>
<accession>A0A8H6TIW5</accession>
<feature type="region of interest" description="Disordered" evidence="1">
    <location>
        <begin position="396"/>
        <end position="440"/>
    </location>
</feature>
<dbReference type="Proteomes" id="UP000613580">
    <property type="component" value="Unassembled WGS sequence"/>
</dbReference>
<feature type="compositionally biased region" description="Basic and acidic residues" evidence="1">
    <location>
        <begin position="414"/>
        <end position="427"/>
    </location>
</feature>
<dbReference type="EMBL" id="JACAZE010000004">
    <property type="protein sequence ID" value="KAF7318390.1"/>
    <property type="molecule type" value="Genomic_DNA"/>
</dbReference>
<feature type="domain" description="DUF6570" evidence="2">
    <location>
        <begin position="236"/>
        <end position="342"/>
    </location>
</feature>
<keyword evidence="3" id="KW-0067">ATP-binding</keyword>
<feature type="compositionally biased region" description="Acidic residues" evidence="1">
    <location>
        <begin position="755"/>
        <end position="764"/>
    </location>
</feature>
<keyword evidence="4" id="KW-1185">Reference proteome</keyword>
<keyword evidence="3" id="KW-0378">Hydrolase</keyword>
<name>A0A8H6TIW5_MYCCL</name>
<comment type="caution">
    <text evidence="3">The sequence shown here is derived from an EMBL/GenBank/DDBJ whole genome shotgun (WGS) entry which is preliminary data.</text>
</comment>
<dbReference type="Pfam" id="PF20209">
    <property type="entry name" value="DUF6570"/>
    <property type="match status" value="1"/>
</dbReference>